<feature type="transmembrane region" description="Helical" evidence="1">
    <location>
        <begin position="90"/>
        <end position="112"/>
    </location>
</feature>
<keyword evidence="1" id="KW-1133">Transmembrane helix</keyword>
<sequence>MRVSNAALTAIKYIGIAAMLLDHYNSFVKAEYSPLLYEIGRLALPLFVFVLGYNLARVPVAKIPKIMLRLLLFGLLATPLYNILDAGLWYWWPLNILFTLLVACATVYLLAVPVPQRFVIAVRLAALLFFIGAGSMVDYVWLGPALVVVIWRLSVTASHCERVSLYSALSLLAVLLCLLNESLAALLAVPVIWLSLQFYRDRQLPRMKWFFYWFYPGHLLVLLLLKQLLSG</sequence>
<feature type="transmembrane region" description="Helical" evidence="1">
    <location>
        <begin position="210"/>
        <end position="229"/>
    </location>
</feature>
<dbReference type="Proteomes" id="UP001212189">
    <property type="component" value="Chromosome"/>
</dbReference>
<keyword evidence="1" id="KW-0812">Transmembrane</keyword>
<name>A0AAE9VRC6_9GAMM</name>
<feature type="transmembrane region" description="Helical" evidence="1">
    <location>
        <begin position="124"/>
        <end position="151"/>
    </location>
</feature>
<dbReference type="KEGG" id="dce:O6P33_05760"/>
<dbReference type="AlphaFoldDB" id="A0AAE9VRC6"/>
<feature type="transmembrane region" description="Helical" evidence="1">
    <location>
        <begin position="171"/>
        <end position="198"/>
    </location>
</feature>
<feature type="transmembrane region" description="Helical" evidence="1">
    <location>
        <begin position="66"/>
        <end position="84"/>
    </location>
</feature>
<organism evidence="2 3">
    <name type="scientific">Denitrificimonas caeni</name>
    <dbReference type="NCBI Taxonomy" id="521720"/>
    <lineage>
        <taxon>Bacteria</taxon>
        <taxon>Pseudomonadati</taxon>
        <taxon>Pseudomonadota</taxon>
        <taxon>Gammaproteobacteria</taxon>
        <taxon>Pseudomonadales</taxon>
        <taxon>Pseudomonadaceae</taxon>
        <taxon>Denitrificimonas</taxon>
    </lineage>
</organism>
<keyword evidence="1" id="KW-0472">Membrane</keyword>
<evidence type="ECO:0000313" key="2">
    <source>
        <dbReference type="EMBL" id="WBE26329.1"/>
    </source>
</evidence>
<gene>
    <name evidence="2" type="ORF">O6P33_05760</name>
</gene>
<dbReference type="RefSeq" id="WP_269819251.1">
    <property type="nucleotide sequence ID" value="NZ_CP114976.1"/>
</dbReference>
<reference evidence="2 3" key="1">
    <citation type="submission" date="2022-12" db="EMBL/GenBank/DDBJ databases">
        <title>Coexistence and Characterization of a Novel Tigecycline Resistance gene tet(X) variant and blaNDM-1 in a Pseudomonas caeni Isolate of Chicken Origin.</title>
        <authorList>
            <person name="Lu X."/>
            <person name="Zhang L."/>
            <person name="Li R."/>
            <person name="Wang Z."/>
        </authorList>
    </citation>
    <scope>NUCLEOTIDE SEQUENCE [LARGE SCALE GENOMIC DNA]</scope>
    <source>
        <strain evidence="2 3">CE14</strain>
    </source>
</reference>
<dbReference type="InterPro" id="IPR008875">
    <property type="entry name" value="TraX"/>
</dbReference>
<evidence type="ECO:0000313" key="3">
    <source>
        <dbReference type="Proteomes" id="UP001212189"/>
    </source>
</evidence>
<dbReference type="Pfam" id="PF05857">
    <property type="entry name" value="TraX"/>
    <property type="match status" value="1"/>
</dbReference>
<accession>A0AAE9VRC6</accession>
<feature type="transmembrane region" description="Helical" evidence="1">
    <location>
        <begin position="35"/>
        <end position="54"/>
    </location>
</feature>
<keyword evidence="3" id="KW-1185">Reference proteome</keyword>
<proteinExistence type="predicted"/>
<evidence type="ECO:0000256" key="1">
    <source>
        <dbReference type="SAM" id="Phobius"/>
    </source>
</evidence>
<dbReference type="EMBL" id="CP114976">
    <property type="protein sequence ID" value="WBE26329.1"/>
    <property type="molecule type" value="Genomic_DNA"/>
</dbReference>
<protein>
    <submittedName>
        <fullName evidence="2">TraX family protein</fullName>
    </submittedName>
</protein>